<name>A0A1H0KYK8_9ACTN</name>
<feature type="region of interest" description="Disordered" evidence="1">
    <location>
        <begin position="151"/>
        <end position="200"/>
    </location>
</feature>
<organism evidence="2 3">
    <name type="scientific">Nocardioides szechwanensis</name>
    <dbReference type="NCBI Taxonomy" id="1005944"/>
    <lineage>
        <taxon>Bacteria</taxon>
        <taxon>Bacillati</taxon>
        <taxon>Actinomycetota</taxon>
        <taxon>Actinomycetes</taxon>
        <taxon>Propionibacteriales</taxon>
        <taxon>Nocardioidaceae</taxon>
        <taxon>Nocardioides</taxon>
    </lineage>
</organism>
<reference evidence="2 3" key="1">
    <citation type="submission" date="2016-10" db="EMBL/GenBank/DDBJ databases">
        <authorList>
            <person name="de Groot N.N."/>
        </authorList>
    </citation>
    <scope>NUCLEOTIDE SEQUENCE [LARGE SCALE GENOMIC DNA]</scope>
    <source>
        <strain evidence="2 3">CGMCC 1.11147</strain>
    </source>
</reference>
<gene>
    <name evidence="2" type="ORF">SAMN05192576_0127</name>
</gene>
<feature type="compositionally biased region" description="Low complexity" evidence="1">
    <location>
        <begin position="172"/>
        <end position="183"/>
    </location>
</feature>
<dbReference type="STRING" id="1005944.SAMN05192576_0127"/>
<keyword evidence="3" id="KW-1185">Reference proteome</keyword>
<proteinExistence type="predicted"/>
<sequence length="225" mass="24014">MDSGPVLMLGRVAQRQGFWREPSGTPTSEAIALEAWVREAYDVLSEVATAYHAVITTTDLGERVQAASDIRTSRPPAQWLGKVLLPVAHLCSRNGEPPLPALAVDPHSGWVGEAYDDVLRVAERLPITDPIKRETHAAQARLECYRWAGSAPAGGGEPAPVPEPSGRRPRAARAPGATAAPRTPRVPKPPAPPTKPRIAASDRPVTVCDRCFMAVPATGLCDNCD</sequence>
<dbReference type="AlphaFoldDB" id="A0A1H0KYK8"/>
<feature type="compositionally biased region" description="Pro residues" evidence="1">
    <location>
        <begin position="184"/>
        <end position="195"/>
    </location>
</feature>
<protein>
    <submittedName>
        <fullName evidence="2">Uncharacterized protein</fullName>
    </submittedName>
</protein>
<evidence type="ECO:0000256" key="1">
    <source>
        <dbReference type="SAM" id="MobiDB-lite"/>
    </source>
</evidence>
<dbReference type="Proteomes" id="UP000199004">
    <property type="component" value="Unassembled WGS sequence"/>
</dbReference>
<evidence type="ECO:0000313" key="3">
    <source>
        <dbReference type="Proteomes" id="UP000199004"/>
    </source>
</evidence>
<dbReference type="EMBL" id="FNIC01000011">
    <property type="protein sequence ID" value="SDO61039.1"/>
    <property type="molecule type" value="Genomic_DNA"/>
</dbReference>
<evidence type="ECO:0000313" key="2">
    <source>
        <dbReference type="EMBL" id="SDO61039.1"/>
    </source>
</evidence>
<accession>A0A1H0KYK8</accession>